<dbReference type="InterPro" id="IPR036388">
    <property type="entry name" value="WH-like_DNA-bd_sf"/>
</dbReference>
<feature type="domain" description="FtsK gamma" evidence="1">
    <location>
        <begin position="68"/>
        <end position="133"/>
    </location>
</feature>
<evidence type="ECO:0000259" key="1">
    <source>
        <dbReference type="SMART" id="SM00843"/>
    </source>
</evidence>
<keyword evidence="3" id="KW-1185">Reference proteome</keyword>
<organism evidence="2 3">
    <name type="scientific">Sphingomonas olei</name>
    <dbReference type="NCBI Taxonomy" id="1886787"/>
    <lineage>
        <taxon>Bacteria</taxon>
        <taxon>Pseudomonadati</taxon>
        <taxon>Pseudomonadota</taxon>
        <taxon>Alphaproteobacteria</taxon>
        <taxon>Sphingomonadales</taxon>
        <taxon>Sphingomonadaceae</taxon>
        <taxon>Sphingomonas</taxon>
    </lineage>
</organism>
<proteinExistence type="predicted"/>
<dbReference type="EMBL" id="SSTI01000004">
    <property type="protein sequence ID" value="THG40420.1"/>
    <property type="molecule type" value="Genomic_DNA"/>
</dbReference>
<evidence type="ECO:0000313" key="3">
    <source>
        <dbReference type="Proteomes" id="UP000308038"/>
    </source>
</evidence>
<comment type="caution">
    <text evidence="2">The sequence shown here is derived from an EMBL/GenBank/DDBJ whole genome shotgun (WGS) entry which is preliminary data.</text>
</comment>
<dbReference type="Proteomes" id="UP000308038">
    <property type="component" value="Unassembled WGS sequence"/>
</dbReference>
<name>A0ABY2QIR9_9SPHN</name>
<dbReference type="InterPro" id="IPR036390">
    <property type="entry name" value="WH_DNA-bd_sf"/>
</dbReference>
<accession>A0ABY2QIR9</accession>
<evidence type="ECO:0000313" key="2">
    <source>
        <dbReference type="EMBL" id="THG40420.1"/>
    </source>
</evidence>
<dbReference type="SMART" id="SM00843">
    <property type="entry name" value="Ftsk_gamma"/>
    <property type="match status" value="1"/>
</dbReference>
<dbReference type="SUPFAM" id="SSF46785">
    <property type="entry name" value="Winged helix' DNA-binding domain"/>
    <property type="match status" value="1"/>
</dbReference>
<gene>
    <name evidence="2" type="ORF">E5988_06200</name>
</gene>
<protein>
    <recommendedName>
        <fullName evidence="1">FtsK gamma domain-containing protein</fullName>
    </recommendedName>
</protein>
<dbReference type="InterPro" id="IPR018541">
    <property type="entry name" value="Ftsk_gamma"/>
</dbReference>
<sequence length="134" mass="14708">MGAGDKMLIKGDPIDALHRCEDRALELLDKALEADVAEAPPLESRALVLLQCVALMRQLLEGWRRPADVPQPDRYDEAVAFVVHHQNASVSAIQRGLSIGFNEAARYVERMELAGVVGAPAEDGRRPVLQSRDI</sequence>
<dbReference type="Gene3D" id="1.10.10.10">
    <property type="entry name" value="Winged helix-like DNA-binding domain superfamily/Winged helix DNA-binding domain"/>
    <property type="match status" value="1"/>
</dbReference>
<dbReference type="Pfam" id="PF09397">
    <property type="entry name" value="FtsK_gamma"/>
    <property type="match status" value="1"/>
</dbReference>
<reference evidence="2 3" key="1">
    <citation type="submission" date="2019-04" db="EMBL/GenBank/DDBJ databases">
        <title>Microbes associate with the intestines of laboratory mice.</title>
        <authorList>
            <person name="Navarre W."/>
            <person name="Wong E."/>
            <person name="Huang K.C."/>
            <person name="Tropini C."/>
            <person name="Ng K."/>
            <person name="Yu B."/>
        </authorList>
    </citation>
    <scope>NUCLEOTIDE SEQUENCE [LARGE SCALE GENOMIC DNA]</scope>
    <source>
        <strain evidence="2 3">NM83_B4-11</strain>
    </source>
</reference>